<keyword evidence="8" id="KW-1185">Reference proteome</keyword>
<dbReference type="Pfam" id="PF14559">
    <property type="entry name" value="TPR_19"/>
    <property type="match status" value="1"/>
</dbReference>
<dbReference type="PANTHER" id="PTHR44943">
    <property type="entry name" value="CELLULOSE SYNTHASE OPERON PROTEIN C"/>
    <property type="match status" value="1"/>
</dbReference>
<dbReference type="InterPro" id="IPR001623">
    <property type="entry name" value="DnaJ_domain"/>
</dbReference>
<dbReference type="SUPFAM" id="SSF46565">
    <property type="entry name" value="Chaperone J-domain"/>
    <property type="match status" value="1"/>
</dbReference>
<evidence type="ECO:0000313" key="8">
    <source>
        <dbReference type="Proteomes" id="UP001285921"/>
    </source>
</evidence>
<evidence type="ECO:0000256" key="1">
    <source>
        <dbReference type="ARBA" id="ARBA00022705"/>
    </source>
</evidence>
<dbReference type="InterPro" id="IPR011990">
    <property type="entry name" value="TPR-like_helical_dom_sf"/>
</dbReference>
<dbReference type="Gene3D" id="1.25.40.10">
    <property type="entry name" value="Tetratricopeptide repeat domain"/>
    <property type="match status" value="5"/>
</dbReference>
<comment type="caution">
    <text evidence="7">The sequence shown here is derived from an EMBL/GenBank/DDBJ whole genome shotgun (WGS) entry which is preliminary data.</text>
</comment>
<keyword evidence="2" id="KW-0677">Repeat</keyword>
<dbReference type="SMART" id="SM00028">
    <property type="entry name" value="TPR"/>
    <property type="match status" value="15"/>
</dbReference>
<keyword evidence="4" id="KW-0346">Stress response</keyword>
<dbReference type="RefSeq" id="WP_317978851.1">
    <property type="nucleotide sequence ID" value="NZ_BTCL01000002.1"/>
</dbReference>
<evidence type="ECO:0000256" key="2">
    <source>
        <dbReference type="ARBA" id="ARBA00022737"/>
    </source>
</evidence>
<evidence type="ECO:0000256" key="3">
    <source>
        <dbReference type="ARBA" id="ARBA00022803"/>
    </source>
</evidence>
<reference evidence="7 8" key="1">
    <citation type="submission" date="2023-05" db="EMBL/GenBank/DDBJ databases">
        <title>Draft genome of Paenibacillus sp. CCS26.</title>
        <authorList>
            <person name="Akita H."/>
            <person name="Shinto Y."/>
            <person name="Kimura Z."/>
        </authorList>
    </citation>
    <scope>NUCLEOTIDE SEQUENCE [LARGE SCALE GENOMIC DNA]</scope>
    <source>
        <strain evidence="7 8">CCS26</strain>
    </source>
</reference>
<protein>
    <recommendedName>
        <fullName evidence="6">J domain-containing protein</fullName>
    </recommendedName>
</protein>
<dbReference type="Proteomes" id="UP001285921">
    <property type="component" value="Unassembled WGS sequence"/>
</dbReference>
<sequence length="847" mass="98391">MRFFEVLRLEPTTDQTAIKRAYTRLVKMYPPETHQTEFQELREAYEQAVAYSQSGGAESDGPDDPLFQFNSQVEKLYADYSARINANNWKLLLESEICHHLDTSEEASRIVLDFFADHYYLPHAVWAACNEQFGWDKKREKLLEGYTEGFVDYLMGRIKRDNFFRYDKLLHCENGQQDIFISHYFEGMNTLEQFDYYTALQAMNKAQEIDPGHPDLLILKAKYDMAVGRLGPALDQLTGLTRQDRHDYYATYYRSVLLYRMGHYEEAYSGYQSILPSRPEATDVLFSLGKCAVSIGRHNEAIGYLKQLDDILPHDEEVINLLLSAYRFRIDELNAIYNDEPQNMEAGHELVAAYLACHQLEEAYRLLTELEEKHPSVRLYVQLAQALTRLGKRELALTTVNKALDLFPNEVDLLMWKADLVEEFGQIEEAIAYYNEVIRLKPDEAIAYNNMAFVLNRLERYEEALASAETAVSYDPSMSNSYRHKAEALLNLERYQECYEACEAALERNKFYTEAYITEMKLYNAVEQSHNALEVFNRAARLDLKDGQLYVQKARALKLQENYPAAIQACEQALELDENHKEAIKLKGICHYDQDQYQEALLELNKLTEEYQKEEEACYYAALSYYLNNQPDEALKLALAVINRGAARPEVFYHVIGDVRRDKEDPEGAREAYQMAVDYNPEWPSYRYKLAILLNDNLTWRECIEHLDKVIELDPNAIEAREHKLHALFTHAQNFEASIQTGLELLELDPDNSDAYDFLAWSYYMQDKKEIAKAYLQEGLQKHSDHVSMLHIKLIMLMEGDQTREALAVCDRILDLDPQHEDTLARRSELLDAGQGSKKSLFKWLKK</sequence>
<evidence type="ECO:0000313" key="7">
    <source>
        <dbReference type="EMBL" id="GMK43620.1"/>
    </source>
</evidence>
<dbReference type="Gene3D" id="1.10.287.110">
    <property type="entry name" value="DnaJ domain"/>
    <property type="match status" value="1"/>
</dbReference>
<dbReference type="InterPro" id="IPR051685">
    <property type="entry name" value="Ycf3/AcsC/BcsC/TPR_MFPF"/>
</dbReference>
<dbReference type="CDD" id="cd06257">
    <property type="entry name" value="DnaJ"/>
    <property type="match status" value="1"/>
</dbReference>
<gene>
    <name evidence="7" type="ORF">PghCCS26_07470</name>
</gene>
<dbReference type="PROSITE" id="PS50076">
    <property type="entry name" value="DNAJ_2"/>
    <property type="match status" value="1"/>
</dbReference>
<dbReference type="InterPro" id="IPR036869">
    <property type="entry name" value="J_dom_sf"/>
</dbReference>
<keyword evidence="3 5" id="KW-0802">TPR repeat</keyword>
<evidence type="ECO:0000256" key="5">
    <source>
        <dbReference type="PROSITE-ProRule" id="PRU00339"/>
    </source>
</evidence>
<name>A0ABQ6NHK1_9BACL</name>
<dbReference type="Pfam" id="PF13432">
    <property type="entry name" value="TPR_16"/>
    <property type="match status" value="3"/>
</dbReference>
<dbReference type="PROSITE" id="PS50005">
    <property type="entry name" value="TPR"/>
    <property type="match status" value="3"/>
</dbReference>
<feature type="repeat" description="TPR" evidence="5">
    <location>
        <begin position="411"/>
        <end position="444"/>
    </location>
</feature>
<dbReference type="SUPFAM" id="SSF48452">
    <property type="entry name" value="TPR-like"/>
    <property type="match status" value="3"/>
</dbReference>
<feature type="repeat" description="TPR" evidence="5">
    <location>
        <begin position="445"/>
        <end position="478"/>
    </location>
</feature>
<feature type="repeat" description="TPR" evidence="5">
    <location>
        <begin position="377"/>
        <end position="410"/>
    </location>
</feature>
<dbReference type="InterPro" id="IPR019734">
    <property type="entry name" value="TPR_rpt"/>
</dbReference>
<keyword evidence="1" id="KW-0235">DNA replication</keyword>
<dbReference type="PANTHER" id="PTHR44943:SF8">
    <property type="entry name" value="TPR REPEAT-CONTAINING PROTEIN MJ0263"/>
    <property type="match status" value="1"/>
</dbReference>
<proteinExistence type="predicted"/>
<organism evidence="7 8">
    <name type="scientific">Paenibacillus glycanilyticus</name>
    <dbReference type="NCBI Taxonomy" id="126569"/>
    <lineage>
        <taxon>Bacteria</taxon>
        <taxon>Bacillati</taxon>
        <taxon>Bacillota</taxon>
        <taxon>Bacilli</taxon>
        <taxon>Bacillales</taxon>
        <taxon>Paenibacillaceae</taxon>
        <taxon>Paenibacillus</taxon>
    </lineage>
</organism>
<accession>A0ABQ6NHK1</accession>
<evidence type="ECO:0000256" key="4">
    <source>
        <dbReference type="ARBA" id="ARBA00023016"/>
    </source>
</evidence>
<evidence type="ECO:0000259" key="6">
    <source>
        <dbReference type="PROSITE" id="PS50076"/>
    </source>
</evidence>
<feature type="domain" description="J" evidence="6">
    <location>
        <begin position="2"/>
        <end position="81"/>
    </location>
</feature>
<dbReference type="EMBL" id="BTCL01000002">
    <property type="protein sequence ID" value="GMK43620.1"/>
    <property type="molecule type" value="Genomic_DNA"/>
</dbReference>